<dbReference type="InterPro" id="IPR002878">
    <property type="entry name" value="ChsH2_C"/>
</dbReference>
<gene>
    <name evidence="3" type="ORF">GCM10023320_10300</name>
</gene>
<evidence type="ECO:0000313" key="4">
    <source>
        <dbReference type="Proteomes" id="UP001500804"/>
    </source>
</evidence>
<dbReference type="Gene3D" id="6.10.30.10">
    <property type="match status" value="1"/>
</dbReference>
<evidence type="ECO:0000259" key="1">
    <source>
        <dbReference type="Pfam" id="PF01796"/>
    </source>
</evidence>
<feature type="domain" description="ChsH2 C-terminal OB-fold" evidence="1">
    <location>
        <begin position="72"/>
        <end position="142"/>
    </location>
</feature>
<reference evidence="4" key="1">
    <citation type="journal article" date="2019" name="Int. J. Syst. Evol. Microbiol.">
        <title>The Global Catalogue of Microorganisms (GCM) 10K type strain sequencing project: providing services to taxonomists for standard genome sequencing and annotation.</title>
        <authorList>
            <consortium name="The Broad Institute Genomics Platform"/>
            <consortium name="The Broad Institute Genome Sequencing Center for Infectious Disease"/>
            <person name="Wu L."/>
            <person name="Ma J."/>
        </authorList>
    </citation>
    <scope>NUCLEOTIDE SEQUENCE [LARGE SCALE GENOMIC DNA]</scope>
    <source>
        <strain evidence="4">JCM 18302</strain>
    </source>
</reference>
<dbReference type="SUPFAM" id="SSF50249">
    <property type="entry name" value="Nucleic acid-binding proteins"/>
    <property type="match status" value="1"/>
</dbReference>
<dbReference type="PANTHER" id="PTHR34075:SF4">
    <property type="entry name" value="DUF35 DOMAIN-CONTAINING PROTEIN"/>
    <property type="match status" value="1"/>
</dbReference>
<dbReference type="PANTHER" id="PTHR34075">
    <property type="entry name" value="BLR3430 PROTEIN"/>
    <property type="match status" value="1"/>
</dbReference>
<dbReference type="Pfam" id="PF12172">
    <property type="entry name" value="zf-ChsH2"/>
    <property type="match status" value="1"/>
</dbReference>
<dbReference type="InterPro" id="IPR022002">
    <property type="entry name" value="ChsH2_Znr"/>
</dbReference>
<dbReference type="RefSeq" id="WP_345603599.1">
    <property type="nucleotide sequence ID" value="NZ_BAABJO010000003.1"/>
</dbReference>
<dbReference type="EMBL" id="BAABJO010000003">
    <property type="protein sequence ID" value="GAA5113949.1"/>
    <property type="molecule type" value="Genomic_DNA"/>
</dbReference>
<sequence>MTTIPAPAAGGPQFYEQTWDLSYRHALGETTSAFLGALAERRILGRRCPACGRVLVPARSFCDRDHVDTTDWVEVARTGAIEMFTIVYEPFRNLPAPPYALAYVTLDGADTALVGYVRGLDLSDKDAAVAALAIGTRVEVGFADEPQGTAADYWFELPAGG</sequence>
<proteinExistence type="predicted"/>
<dbReference type="Proteomes" id="UP001500804">
    <property type="component" value="Unassembled WGS sequence"/>
</dbReference>
<feature type="domain" description="ChsH2 rubredoxin-like zinc ribbon" evidence="2">
    <location>
        <begin position="37"/>
        <end position="68"/>
    </location>
</feature>
<evidence type="ECO:0000313" key="3">
    <source>
        <dbReference type="EMBL" id="GAA5113949.1"/>
    </source>
</evidence>
<dbReference type="InterPro" id="IPR012340">
    <property type="entry name" value="NA-bd_OB-fold"/>
</dbReference>
<comment type="caution">
    <text evidence="3">The sequence shown here is derived from an EMBL/GenBank/DDBJ whole genome shotgun (WGS) entry which is preliminary data.</text>
</comment>
<accession>A0ABP9NDS9</accession>
<protein>
    <submittedName>
        <fullName evidence="3">Zn-ribbon domain-containing OB-fold protein</fullName>
    </submittedName>
</protein>
<name>A0ABP9NDS9_9PSEU</name>
<organism evidence="3 4">
    <name type="scientific">Pseudonocardia adelaidensis</name>
    <dbReference type="NCBI Taxonomy" id="648754"/>
    <lineage>
        <taxon>Bacteria</taxon>
        <taxon>Bacillati</taxon>
        <taxon>Actinomycetota</taxon>
        <taxon>Actinomycetes</taxon>
        <taxon>Pseudonocardiales</taxon>
        <taxon>Pseudonocardiaceae</taxon>
        <taxon>Pseudonocardia</taxon>
    </lineage>
</organism>
<keyword evidence="4" id="KW-1185">Reference proteome</keyword>
<evidence type="ECO:0000259" key="2">
    <source>
        <dbReference type="Pfam" id="PF12172"/>
    </source>
</evidence>
<dbReference type="Pfam" id="PF01796">
    <property type="entry name" value="OB_ChsH2_C"/>
    <property type="match status" value="1"/>
</dbReference>
<dbReference type="InterPro" id="IPR052513">
    <property type="entry name" value="Thioester_dehydratase-like"/>
</dbReference>